<dbReference type="EMBL" id="BHGK01000001">
    <property type="protein sequence ID" value="GCA67798.1"/>
    <property type="molecule type" value="Genomic_DNA"/>
</dbReference>
<dbReference type="PROSITE" id="PS01228">
    <property type="entry name" value="COF_1"/>
    <property type="match status" value="1"/>
</dbReference>
<proteinExistence type="predicted"/>
<dbReference type="PANTHER" id="PTHR10000">
    <property type="entry name" value="PHOSPHOSERINE PHOSPHATASE"/>
    <property type="match status" value="1"/>
</dbReference>
<dbReference type="GO" id="GO:0016791">
    <property type="term" value="F:phosphatase activity"/>
    <property type="evidence" value="ECO:0007669"/>
    <property type="project" value="TreeGrafter"/>
</dbReference>
<reference evidence="2" key="1">
    <citation type="submission" date="2018-09" db="EMBL/GenBank/DDBJ databases">
        <title>Draft Genome Sequence of Mediterraneibacter sp. KCTC 15684.</title>
        <authorList>
            <person name="Kim J.S."/>
            <person name="Han K.I."/>
            <person name="Suh M.K."/>
            <person name="Lee K.C."/>
            <person name="Eom M.K."/>
            <person name="Lee J.H."/>
            <person name="Park S.H."/>
            <person name="Kang S.W."/>
            <person name="Park J.E."/>
            <person name="Oh B.S."/>
            <person name="Yu S.Y."/>
            <person name="Choi S.H."/>
            <person name="Lee D.H."/>
            <person name="Yoon H."/>
            <person name="Kim B."/>
            <person name="Yang S.J."/>
            <person name="Lee J.S."/>
        </authorList>
    </citation>
    <scope>NUCLEOTIDE SEQUENCE [LARGE SCALE GENOMIC DNA]</scope>
    <source>
        <strain evidence="2">KCTC 15684</strain>
    </source>
</reference>
<dbReference type="GO" id="GO:0000287">
    <property type="term" value="F:magnesium ion binding"/>
    <property type="evidence" value="ECO:0007669"/>
    <property type="project" value="TreeGrafter"/>
</dbReference>
<organism evidence="1 2">
    <name type="scientific">Mediterraneibacter butyricigenes</name>
    <dbReference type="NCBI Taxonomy" id="2316025"/>
    <lineage>
        <taxon>Bacteria</taxon>
        <taxon>Bacillati</taxon>
        <taxon>Bacillota</taxon>
        <taxon>Clostridia</taxon>
        <taxon>Lachnospirales</taxon>
        <taxon>Lachnospiraceae</taxon>
        <taxon>Mediterraneibacter</taxon>
    </lineage>
</organism>
<name>A0A391P9Z3_9FIRM</name>
<evidence type="ECO:0000313" key="1">
    <source>
        <dbReference type="EMBL" id="GCA67798.1"/>
    </source>
</evidence>
<dbReference type="InterPro" id="IPR036412">
    <property type="entry name" value="HAD-like_sf"/>
</dbReference>
<dbReference type="SUPFAM" id="SSF56784">
    <property type="entry name" value="HAD-like"/>
    <property type="match status" value="1"/>
</dbReference>
<dbReference type="Gene3D" id="3.40.50.1000">
    <property type="entry name" value="HAD superfamily/HAD-like"/>
    <property type="match status" value="1"/>
</dbReference>
<evidence type="ECO:0000313" key="2">
    <source>
        <dbReference type="Proteomes" id="UP000265643"/>
    </source>
</evidence>
<dbReference type="RefSeq" id="WP_117603289.1">
    <property type="nucleotide sequence ID" value="NZ_BHGK01000001.1"/>
</dbReference>
<dbReference type="AlphaFoldDB" id="A0A391P9Z3"/>
<sequence>MKPAALFYDIDGTLYSEIENVVPESAFEALKKAKENGHYLFINTGRTYCSMPSPIKRFPFDGYICGCGTYAEYKDEVLYSSTLSVERSQAIIKKMEECKIDGIFEGIEDDYFPIRVSRFDKLENTRRYFRNMGIGIEMFAGKDQFAYDKLFVYTDEQSDVKGFLEFLEQEEMEAIDRQYGTYEIMPIGHSKATGCEIIRKHLHLDLDQIYVFGDSSNDLPMMEYTSHAIVMGHHDPILDPCAQIVTKTVEEDGIQYAMKELGLI</sequence>
<keyword evidence="1" id="KW-0378">Hydrolase</keyword>
<dbReference type="InterPro" id="IPR023214">
    <property type="entry name" value="HAD_sf"/>
</dbReference>
<accession>A0A391P9Z3</accession>
<protein>
    <submittedName>
        <fullName evidence="1">Hydrolase</fullName>
    </submittedName>
</protein>
<keyword evidence="2" id="KW-1185">Reference proteome</keyword>
<dbReference type="NCBIfam" id="TIGR01484">
    <property type="entry name" value="HAD-SF-IIB"/>
    <property type="match status" value="1"/>
</dbReference>
<dbReference type="Gene3D" id="3.30.1240.10">
    <property type="match status" value="1"/>
</dbReference>
<dbReference type="InterPro" id="IPR006379">
    <property type="entry name" value="HAD-SF_hydro_IIB"/>
</dbReference>
<comment type="caution">
    <text evidence="1">The sequence shown here is derived from an EMBL/GenBank/DDBJ whole genome shotgun (WGS) entry which is preliminary data.</text>
</comment>
<dbReference type="GO" id="GO:0005829">
    <property type="term" value="C:cytosol"/>
    <property type="evidence" value="ECO:0007669"/>
    <property type="project" value="TreeGrafter"/>
</dbReference>
<dbReference type="Pfam" id="PF08282">
    <property type="entry name" value="Hydrolase_3"/>
    <property type="match status" value="1"/>
</dbReference>
<gene>
    <name evidence="1" type="ORF">KGMB01110_22340</name>
</gene>
<dbReference type="Proteomes" id="UP000265643">
    <property type="component" value="Unassembled WGS sequence"/>
</dbReference>
<dbReference type="PANTHER" id="PTHR10000:SF25">
    <property type="entry name" value="PHOSPHATASE YKRA-RELATED"/>
    <property type="match status" value="1"/>
</dbReference>